<name>A0AAE0FRW2_9CHLO</name>
<proteinExistence type="predicted"/>
<dbReference type="Proteomes" id="UP001190700">
    <property type="component" value="Unassembled WGS sequence"/>
</dbReference>
<keyword evidence="2" id="KW-1185">Reference proteome</keyword>
<protein>
    <recommendedName>
        <fullName evidence="3">Queuosine salvage protein</fullName>
    </recommendedName>
</protein>
<sequence>MAGSQHAEISNSVSYEDSPEITMPGIPCTMARSLYDDIRDSCAALDTDLVRLDTEAAQGLGNALGVDEVKDAVRNMRGCRFPVRFEGLEEEVNFMALLGLLHFGSGYHKEFYQLNGCDAYDAVTKGVLGMHLASEKLNTDGICSITIVEVGSYFSLPLQQDVGSPEELHPAITMSQPGGAPREMAELITRCLNDTGRILWERRMSSLGEFVLSELHQQVAPL</sequence>
<dbReference type="AlphaFoldDB" id="A0AAE0FRW2"/>
<comment type="caution">
    <text evidence="1">The sequence shown here is derived from an EMBL/GenBank/DDBJ whole genome shotgun (WGS) entry which is preliminary data.</text>
</comment>
<organism evidence="1 2">
    <name type="scientific">Cymbomonas tetramitiformis</name>
    <dbReference type="NCBI Taxonomy" id="36881"/>
    <lineage>
        <taxon>Eukaryota</taxon>
        <taxon>Viridiplantae</taxon>
        <taxon>Chlorophyta</taxon>
        <taxon>Pyramimonadophyceae</taxon>
        <taxon>Pyramimonadales</taxon>
        <taxon>Pyramimonadaceae</taxon>
        <taxon>Cymbomonas</taxon>
    </lineage>
</organism>
<evidence type="ECO:0000313" key="1">
    <source>
        <dbReference type="EMBL" id="KAK3264866.1"/>
    </source>
</evidence>
<evidence type="ECO:0000313" key="2">
    <source>
        <dbReference type="Proteomes" id="UP001190700"/>
    </source>
</evidence>
<reference evidence="1 2" key="1">
    <citation type="journal article" date="2015" name="Genome Biol. Evol.">
        <title>Comparative Genomics of a Bacterivorous Green Alga Reveals Evolutionary Causalities and Consequences of Phago-Mixotrophic Mode of Nutrition.</title>
        <authorList>
            <person name="Burns J.A."/>
            <person name="Paasch A."/>
            <person name="Narechania A."/>
            <person name="Kim E."/>
        </authorList>
    </citation>
    <scope>NUCLEOTIDE SEQUENCE [LARGE SCALE GENOMIC DNA]</scope>
    <source>
        <strain evidence="1 2">PLY_AMNH</strain>
    </source>
</reference>
<dbReference type="EMBL" id="LGRX02014313">
    <property type="protein sequence ID" value="KAK3264866.1"/>
    <property type="molecule type" value="Genomic_DNA"/>
</dbReference>
<accession>A0AAE0FRW2</accession>
<evidence type="ECO:0008006" key="3">
    <source>
        <dbReference type="Google" id="ProtNLM"/>
    </source>
</evidence>
<gene>
    <name evidence="1" type="ORF">CYMTET_26418</name>
</gene>